<organism evidence="4 5">
    <name type="scientific">Metarhizium brunneum</name>
    <dbReference type="NCBI Taxonomy" id="500148"/>
    <lineage>
        <taxon>Eukaryota</taxon>
        <taxon>Fungi</taxon>
        <taxon>Dikarya</taxon>
        <taxon>Ascomycota</taxon>
        <taxon>Pezizomycotina</taxon>
        <taxon>Sordariomycetes</taxon>
        <taxon>Hypocreomycetidae</taxon>
        <taxon>Hypocreales</taxon>
        <taxon>Clavicipitaceae</taxon>
        <taxon>Metarhizium</taxon>
    </lineage>
</organism>
<dbReference type="GO" id="GO:0005634">
    <property type="term" value="C:nucleus"/>
    <property type="evidence" value="ECO:0007669"/>
    <property type="project" value="TreeGrafter"/>
</dbReference>
<evidence type="ECO:0000256" key="2">
    <source>
        <dbReference type="ARBA" id="ARBA00022801"/>
    </source>
</evidence>
<name>A0A7D5UWQ1_9HYPO</name>
<evidence type="ECO:0000259" key="3">
    <source>
        <dbReference type="Pfam" id="PF03959"/>
    </source>
</evidence>
<dbReference type="GO" id="GO:0005737">
    <property type="term" value="C:cytoplasm"/>
    <property type="evidence" value="ECO:0007669"/>
    <property type="project" value="TreeGrafter"/>
</dbReference>
<dbReference type="InterPro" id="IPR050593">
    <property type="entry name" value="LovG"/>
</dbReference>
<dbReference type="EMBL" id="CP058934">
    <property type="protein sequence ID" value="QLI68810.1"/>
    <property type="molecule type" value="Genomic_DNA"/>
</dbReference>
<evidence type="ECO:0000313" key="5">
    <source>
        <dbReference type="Proteomes" id="UP000510686"/>
    </source>
</evidence>
<dbReference type="InterPro" id="IPR005645">
    <property type="entry name" value="FSH-like_dom"/>
</dbReference>
<reference evidence="4 5" key="1">
    <citation type="submission" date="2020-07" db="EMBL/GenBank/DDBJ databases">
        <title>Telomere length de novo assembly of all 7 chromosomes of the fungus, Metarhizium brunneum, using a novel assembly pipeline.</title>
        <authorList>
            <person name="Saud z."/>
            <person name="Kortsinoglou A."/>
            <person name="Kouvelis V.N."/>
            <person name="Butt T.M."/>
        </authorList>
    </citation>
    <scope>NUCLEOTIDE SEQUENCE [LARGE SCALE GENOMIC DNA]</scope>
    <source>
        <strain evidence="4 5">4556</strain>
    </source>
</reference>
<evidence type="ECO:0000256" key="1">
    <source>
        <dbReference type="ARBA" id="ARBA00005863"/>
    </source>
</evidence>
<dbReference type="SUPFAM" id="SSF53474">
    <property type="entry name" value="alpha/beta-Hydrolases"/>
    <property type="match status" value="1"/>
</dbReference>
<dbReference type="RefSeq" id="XP_014540250.1">
    <property type="nucleotide sequence ID" value="XM_014684764.1"/>
</dbReference>
<dbReference type="GO" id="GO:0016787">
    <property type="term" value="F:hydrolase activity"/>
    <property type="evidence" value="ECO:0007669"/>
    <property type="project" value="UniProtKB-KW"/>
</dbReference>
<dbReference type="GeneID" id="26247059"/>
<protein>
    <submittedName>
        <fullName evidence="4">Thioesterase FSL2</fullName>
    </submittedName>
</protein>
<sequence length="238" mass="26476">MAKQESLLPRILCLHGAGSNGAIFRVQGRKIFSALGKDFQFVFIEAPFLSTPGPGMELFADSGPFYRWQCDMGASLSFDITTDEVNAERDKVRALLEDHLLKKDDGQALFVGIMAFSQGARVATGLLMHLAQMRRRGRTDDFYDIKFAIINNATYPPLYLNDEMTAAPERVLIPTLHIHGSNDPWRPESEHMLAEFFDLSCAKVAGFTGKHQLPLAKDDVDEVVSAIRRLSANATEDI</sequence>
<dbReference type="PANTHER" id="PTHR48070:SF3">
    <property type="entry name" value="ESTERASE DBAE-RELATED"/>
    <property type="match status" value="1"/>
</dbReference>
<keyword evidence="2" id="KW-0378">Hydrolase</keyword>
<keyword evidence="5" id="KW-1185">Reference proteome</keyword>
<feature type="domain" description="Serine hydrolase" evidence="3">
    <location>
        <begin position="9"/>
        <end position="222"/>
    </location>
</feature>
<dbReference type="KEGG" id="mbrn:26247059"/>
<evidence type="ECO:0000313" key="4">
    <source>
        <dbReference type="EMBL" id="QLI68810.1"/>
    </source>
</evidence>
<dbReference type="Pfam" id="PF03959">
    <property type="entry name" value="FSH1"/>
    <property type="match status" value="1"/>
</dbReference>
<dbReference type="PANTHER" id="PTHR48070">
    <property type="entry name" value="ESTERASE OVCA2"/>
    <property type="match status" value="1"/>
</dbReference>
<dbReference type="InterPro" id="IPR029058">
    <property type="entry name" value="AB_hydrolase_fold"/>
</dbReference>
<dbReference type="Gene3D" id="3.40.50.1820">
    <property type="entry name" value="alpha/beta hydrolase"/>
    <property type="match status" value="1"/>
</dbReference>
<gene>
    <name evidence="4" type="primary">FSL2</name>
    <name evidence="4" type="ORF">G6M90_00g065240</name>
</gene>
<accession>A0A7D5UWQ1</accession>
<proteinExistence type="inferred from homology"/>
<dbReference type="AlphaFoldDB" id="A0A7D5UWQ1"/>
<dbReference type="Proteomes" id="UP000510686">
    <property type="component" value="Chromosome 3"/>
</dbReference>
<comment type="similarity">
    <text evidence="1">Belongs to the LovG family.</text>
</comment>
<dbReference type="GO" id="GO:0044550">
    <property type="term" value="P:secondary metabolite biosynthetic process"/>
    <property type="evidence" value="ECO:0007669"/>
    <property type="project" value="TreeGrafter"/>
</dbReference>
<dbReference type="OrthoDB" id="414698at2759"/>